<proteinExistence type="predicted"/>
<dbReference type="WBParaSite" id="PSU_v2.g2815.t1">
    <property type="protein sequence ID" value="PSU_v2.g2815.t1"/>
    <property type="gene ID" value="PSU_v2.g2815"/>
</dbReference>
<dbReference type="Proteomes" id="UP000887577">
    <property type="component" value="Unplaced"/>
</dbReference>
<keyword evidence="1" id="KW-1185">Reference proteome</keyword>
<evidence type="ECO:0000313" key="1">
    <source>
        <dbReference type="Proteomes" id="UP000887577"/>
    </source>
</evidence>
<protein>
    <submittedName>
        <fullName evidence="2">Uncharacterized protein</fullName>
    </submittedName>
</protein>
<reference evidence="2" key="1">
    <citation type="submission" date="2022-11" db="UniProtKB">
        <authorList>
            <consortium name="WormBaseParasite"/>
        </authorList>
    </citation>
    <scope>IDENTIFICATION</scope>
</reference>
<evidence type="ECO:0000313" key="2">
    <source>
        <dbReference type="WBParaSite" id="PSU_v2.g2815.t1"/>
    </source>
</evidence>
<accession>A0A914YRL9</accession>
<dbReference type="AlphaFoldDB" id="A0A914YRL9"/>
<sequence>MKPLNVANCECQPFVQNNQNFVPFKVWAENKSIYVLPLAYLYVFEEEIQKMITQNCHNEKFVGNCYGHSSFHSIGGGFGYLHSLTVSENNEAEMNQTFFNENGADYINLINPITVVWLNIKDSAPEHFLLIESENGEMIQNSFE</sequence>
<name>A0A914YRL9_9BILA</name>
<organism evidence="1 2">
    <name type="scientific">Panagrolaimus superbus</name>
    <dbReference type="NCBI Taxonomy" id="310955"/>
    <lineage>
        <taxon>Eukaryota</taxon>
        <taxon>Metazoa</taxon>
        <taxon>Ecdysozoa</taxon>
        <taxon>Nematoda</taxon>
        <taxon>Chromadorea</taxon>
        <taxon>Rhabditida</taxon>
        <taxon>Tylenchina</taxon>
        <taxon>Panagrolaimomorpha</taxon>
        <taxon>Panagrolaimoidea</taxon>
        <taxon>Panagrolaimidae</taxon>
        <taxon>Panagrolaimus</taxon>
    </lineage>
</organism>